<evidence type="ECO:0000259" key="8">
    <source>
        <dbReference type="Pfam" id="PF02397"/>
    </source>
</evidence>
<comment type="similarity">
    <text evidence="2">Belongs to the bacterial sugar transferase family.</text>
</comment>
<dbReference type="EC" id="2.7.8.6" evidence="9"/>
<dbReference type="GO" id="GO:0047360">
    <property type="term" value="F:undecaprenyl-phosphate galactose phosphotransferase activity"/>
    <property type="evidence" value="ECO:0007669"/>
    <property type="project" value="UniProtKB-EC"/>
</dbReference>
<keyword evidence="3 9" id="KW-0808">Transferase</keyword>
<keyword evidence="10" id="KW-1185">Reference proteome</keyword>
<dbReference type="Pfam" id="PF02397">
    <property type="entry name" value="Bac_transf"/>
    <property type="match status" value="1"/>
</dbReference>
<dbReference type="PANTHER" id="PTHR30576:SF0">
    <property type="entry name" value="UNDECAPRENYL-PHOSPHATE N-ACETYLGALACTOSAMINYL 1-PHOSPHATE TRANSFERASE-RELATED"/>
    <property type="match status" value="1"/>
</dbReference>
<reference evidence="10" key="1">
    <citation type="journal article" date="2015" name="PLoS ONE">
        <title>Complete Genome Sequence of Thermus aquaticus Y51MC23.</title>
        <authorList>
            <person name="Brumm P.J."/>
            <person name="Monsma S."/>
            <person name="Keough B."/>
            <person name="Jasinovica S."/>
            <person name="Ferguson E."/>
            <person name="Schoenfeld T."/>
            <person name="Lodes M."/>
            <person name="Mead D.A."/>
        </authorList>
    </citation>
    <scope>NUCLEOTIDE SEQUENCE [LARGE SCALE GENOMIC DNA]</scope>
    <source>
        <strain evidence="10">BAA-2747 / Y51MC23</strain>
    </source>
</reference>
<sequence length="494" mass="54997">MRSFGMGKSGNEEMVIEKWTSEAGLFRMPGAWATLLLVLADVLALEVSLFLAYLVRQALGFLFPAKVPLEGLAPLALALLLFPLGYGLAGLYPGYGLPAVERMRRRVQVTFLLYLALIAWNWLFSQEDWSRSVLLMAMGFSLVLVPLGETLVRELLARLGLWGVPVLVLGAGKTGALVVRKLKEDGVLGLRPVALLDDDPAKWGMEVEGLPVLGSLELAPIFVRELGVRHAIVAMPGVPRGQLLDLLEKYGGVFTHLILIPDLLGFSSLWVSGKDLGGILGLEVRQRLLLPGSRFFKRIVDIVVAGVGGLLISPLLLLIALLIKLDSPGPVFYFQDRLGKDGRRFKVVKFRTMYGDGEEVLAKLLAQNPELRAEYELNHKLRNDPRVTRLGRILRTFSLDELPQLWNVLKGEMSLVGPRAYLPRELPKMSGAEKIILKVLPGITGIWQVSGRNNVTFQDRLSMDIYYVRNWSIWLDLYILARTIWVVLTRKGAY</sequence>
<dbReference type="InterPro" id="IPR017472">
    <property type="entry name" value="Undecaprenyl-P_galact_Ptfrase"/>
</dbReference>
<organism evidence="9 10">
    <name type="scientific">Thermus aquaticus (strain ATCC BAA-2747 / Y51MC23)</name>
    <dbReference type="NCBI Taxonomy" id="498848"/>
    <lineage>
        <taxon>Bacteria</taxon>
        <taxon>Thermotogati</taxon>
        <taxon>Deinococcota</taxon>
        <taxon>Deinococci</taxon>
        <taxon>Thermales</taxon>
        <taxon>Thermaceae</taxon>
        <taxon>Thermus</taxon>
    </lineage>
</organism>
<evidence type="ECO:0000256" key="6">
    <source>
        <dbReference type="ARBA" id="ARBA00023136"/>
    </source>
</evidence>
<feature type="transmembrane region" description="Helical" evidence="7">
    <location>
        <begin position="75"/>
        <end position="95"/>
    </location>
</feature>
<dbReference type="Pfam" id="PF13727">
    <property type="entry name" value="CoA_binding_3"/>
    <property type="match status" value="1"/>
</dbReference>
<gene>
    <name evidence="9" type="ORF">TO73_0786</name>
</gene>
<keyword evidence="6 7" id="KW-0472">Membrane</keyword>
<evidence type="ECO:0000313" key="10">
    <source>
        <dbReference type="Proteomes" id="UP000058660"/>
    </source>
</evidence>
<dbReference type="SUPFAM" id="SSF51735">
    <property type="entry name" value="NAD(P)-binding Rossmann-fold domains"/>
    <property type="match status" value="1"/>
</dbReference>
<dbReference type="NCBIfam" id="TIGR03022">
    <property type="entry name" value="WbaP_sugtrans"/>
    <property type="match status" value="1"/>
</dbReference>
<evidence type="ECO:0000313" key="9">
    <source>
        <dbReference type="EMBL" id="ALJ90640.1"/>
    </source>
</evidence>
<protein>
    <submittedName>
        <fullName evidence="9">Undecaprenyl-phosphate galactosephosphotransferase</fullName>
        <ecNumber evidence="9">2.7.8.6</ecNumber>
    </submittedName>
</protein>
<keyword evidence="4 7" id="KW-0812">Transmembrane</keyword>
<evidence type="ECO:0000256" key="3">
    <source>
        <dbReference type="ARBA" id="ARBA00022679"/>
    </source>
</evidence>
<evidence type="ECO:0000256" key="7">
    <source>
        <dbReference type="SAM" id="Phobius"/>
    </source>
</evidence>
<dbReference type="InterPro" id="IPR036291">
    <property type="entry name" value="NAD(P)-bd_dom_sf"/>
</dbReference>
<dbReference type="InterPro" id="IPR017475">
    <property type="entry name" value="EPS_sugar_tfrase"/>
</dbReference>
<feature type="domain" description="Bacterial sugar transferase" evidence="8">
    <location>
        <begin position="297"/>
        <end position="488"/>
    </location>
</feature>
<dbReference type="InterPro" id="IPR003362">
    <property type="entry name" value="Bact_transf"/>
</dbReference>
<comment type="subcellular location">
    <subcellularLocation>
        <location evidence="1">Membrane</location>
        <topology evidence="1">Multi-pass membrane protein</topology>
    </subcellularLocation>
</comment>
<feature type="transmembrane region" description="Helical" evidence="7">
    <location>
        <begin position="107"/>
        <end position="123"/>
    </location>
</feature>
<evidence type="ECO:0000256" key="1">
    <source>
        <dbReference type="ARBA" id="ARBA00004141"/>
    </source>
</evidence>
<evidence type="ECO:0000256" key="2">
    <source>
        <dbReference type="ARBA" id="ARBA00006464"/>
    </source>
</evidence>
<keyword evidence="5 7" id="KW-1133">Transmembrane helix</keyword>
<dbReference type="PANTHER" id="PTHR30576">
    <property type="entry name" value="COLANIC BIOSYNTHESIS UDP-GLUCOSE LIPID CARRIER TRANSFERASE"/>
    <property type="match status" value="1"/>
</dbReference>
<dbReference type="EMBL" id="CP010822">
    <property type="protein sequence ID" value="ALJ90640.1"/>
    <property type="molecule type" value="Genomic_DNA"/>
</dbReference>
<feature type="transmembrane region" description="Helical" evidence="7">
    <location>
        <begin position="129"/>
        <end position="147"/>
    </location>
</feature>
<evidence type="ECO:0000256" key="5">
    <source>
        <dbReference type="ARBA" id="ARBA00022989"/>
    </source>
</evidence>
<dbReference type="Gene3D" id="3.40.50.720">
    <property type="entry name" value="NAD(P)-binding Rossmann-like Domain"/>
    <property type="match status" value="1"/>
</dbReference>
<accession>A0ABM5VKG4</accession>
<feature type="transmembrane region" description="Helical" evidence="7">
    <location>
        <begin position="31"/>
        <end position="55"/>
    </location>
</feature>
<feature type="transmembrane region" description="Helical" evidence="7">
    <location>
        <begin position="299"/>
        <end position="323"/>
    </location>
</feature>
<name>A0ABM5VKG4_THEA5</name>
<proteinExistence type="inferred from homology"/>
<evidence type="ECO:0000256" key="4">
    <source>
        <dbReference type="ARBA" id="ARBA00022692"/>
    </source>
</evidence>
<dbReference type="Proteomes" id="UP000058660">
    <property type="component" value="Chromosome"/>
</dbReference>
<dbReference type="NCBIfam" id="TIGR03025">
    <property type="entry name" value="EPS_sugtrans"/>
    <property type="match status" value="1"/>
</dbReference>